<feature type="compositionally biased region" description="Polar residues" evidence="1">
    <location>
        <begin position="123"/>
        <end position="137"/>
    </location>
</feature>
<dbReference type="GO" id="GO:0003677">
    <property type="term" value="F:DNA binding"/>
    <property type="evidence" value="ECO:0007669"/>
    <property type="project" value="InterPro"/>
</dbReference>
<proteinExistence type="predicted"/>
<organism evidence="2 3">
    <name type="scientific">Holothuria leucospilota</name>
    <name type="common">Black long sea cucumber</name>
    <name type="synonym">Mertensiothuria leucospilota</name>
    <dbReference type="NCBI Taxonomy" id="206669"/>
    <lineage>
        <taxon>Eukaryota</taxon>
        <taxon>Metazoa</taxon>
        <taxon>Echinodermata</taxon>
        <taxon>Eleutherozoa</taxon>
        <taxon>Echinozoa</taxon>
        <taxon>Holothuroidea</taxon>
        <taxon>Aspidochirotacea</taxon>
        <taxon>Aspidochirotida</taxon>
        <taxon>Holothuriidae</taxon>
        <taxon>Holothuria</taxon>
    </lineage>
</organism>
<feature type="compositionally biased region" description="Acidic residues" evidence="1">
    <location>
        <begin position="69"/>
        <end position="79"/>
    </location>
</feature>
<feature type="compositionally biased region" description="Basic and acidic residues" evidence="1">
    <location>
        <begin position="54"/>
        <end position="68"/>
    </location>
</feature>
<keyword evidence="3" id="KW-1185">Reference proteome</keyword>
<dbReference type="AlphaFoldDB" id="A0A9Q1HHH6"/>
<name>A0A9Q1HHH6_HOLLE</name>
<evidence type="ECO:0000313" key="3">
    <source>
        <dbReference type="Proteomes" id="UP001152320"/>
    </source>
</evidence>
<reference evidence="2" key="1">
    <citation type="submission" date="2021-10" db="EMBL/GenBank/DDBJ databases">
        <title>Tropical sea cucumber genome reveals ecological adaptation and Cuvierian tubules defense mechanism.</title>
        <authorList>
            <person name="Chen T."/>
        </authorList>
    </citation>
    <scope>NUCLEOTIDE SEQUENCE</scope>
    <source>
        <strain evidence="2">Nanhai2018</strain>
        <tissue evidence="2">Muscle</tissue>
    </source>
</reference>
<protein>
    <submittedName>
        <fullName evidence="2">Uncharacterized protein</fullName>
    </submittedName>
</protein>
<dbReference type="PANTHER" id="PTHR33480:SF1">
    <property type="entry name" value="TYR RECOMBINASE DOMAIN-CONTAINING PROTEIN"/>
    <property type="match status" value="1"/>
</dbReference>
<sequence>MPDESTVDGGKRKVDYVTVNAENMQKESTVVMSSKIQAPSENEKGMDSPDAYSSDDKEMREVDSVRDGYEDDFEEEEKAEAETKEDSDSSQDDNETDGREDSDYDPEQASEVESDESNPAFLTETQPIQENQWVSDSEGSENSEEFPLRRVACLDNLNSIDEGISDHHEDISDSEPDEDEIIRDKDNPALFVKKVTTSLTTKNGKKKKSPRVYNSKHCCPFCTKLFSNFSQHILGRQHELEPEVLQITNIKVQKDDTLQLKAVKEKERKKYLTILRNRGDSEHNNNIIKKKKGEIILGRRLTGKESFSIDEYGPCPGCMEWLKLTVIHRHQSTCVAHAKDGTHMTKGNLLLQSAVISGRVKCEAGGTLLKEVFSIMRDDPIGKVAKEDALIIGLGNQWMTRNLNNKLMRKHYASAAMRLSSRLLLQLRLLETPATGVSMNDYIEPKYFHTVAQAALKVARQDERDESTLGAPSNALKLSFDVKRLASIKLAKAIQDGDRAEREKAKDFLELMAISWSTKLERIVLEERKQARKQPLPLPKDIIKLSAYLKSESNSCDLLDNSYNNFRKVAILSLAGLISYNRRRPGEVQAMKMTAYFSRKSGTDDFSRAVLGELTKLEDRLLKDQDVIEIRGKCGKIVPVLVPSYTRPLLEHVTDKQVRKNAGISSSNGYVFANNRSGVIRGGYAMKVYTDAAGLERPQLVRATNMRRYMATMSQGLNVTPQQQQWITDHLGHTLDVHRIYYRATSDVIERVDVAKLLLMMDAGDISKYKGKKLDDIQFEGKRLTNFCLSNVVSFVI</sequence>
<comment type="caution">
    <text evidence="2">The sequence shown here is derived from an EMBL/GenBank/DDBJ whole genome shotgun (WGS) entry which is preliminary data.</text>
</comment>
<dbReference type="SUPFAM" id="SSF56349">
    <property type="entry name" value="DNA breaking-rejoining enzymes"/>
    <property type="match status" value="1"/>
</dbReference>
<feature type="compositionally biased region" description="Acidic residues" evidence="1">
    <location>
        <begin position="102"/>
        <end position="116"/>
    </location>
</feature>
<dbReference type="PANTHER" id="PTHR33480">
    <property type="entry name" value="SET DOMAIN-CONTAINING PROTEIN-RELATED"/>
    <property type="match status" value="1"/>
</dbReference>
<feature type="region of interest" description="Disordered" evidence="1">
    <location>
        <begin position="161"/>
        <end position="186"/>
    </location>
</feature>
<evidence type="ECO:0000313" key="2">
    <source>
        <dbReference type="EMBL" id="KAJ8050142.1"/>
    </source>
</evidence>
<feature type="compositionally biased region" description="Acidic residues" evidence="1">
    <location>
        <begin position="172"/>
        <end position="181"/>
    </location>
</feature>
<feature type="compositionally biased region" description="Polar residues" evidence="1">
    <location>
        <begin position="20"/>
        <end position="40"/>
    </location>
</feature>
<dbReference type="InterPro" id="IPR011010">
    <property type="entry name" value="DNA_brk_join_enz"/>
</dbReference>
<dbReference type="OrthoDB" id="10055248at2759"/>
<evidence type="ECO:0000256" key="1">
    <source>
        <dbReference type="SAM" id="MobiDB-lite"/>
    </source>
</evidence>
<accession>A0A9Q1HHH6</accession>
<feature type="region of interest" description="Disordered" evidence="1">
    <location>
        <begin position="1"/>
        <end position="145"/>
    </location>
</feature>
<dbReference type="Proteomes" id="UP001152320">
    <property type="component" value="Chromosome 1"/>
</dbReference>
<dbReference type="EMBL" id="JAIZAY010000001">
    <property type="protein sequence ID" value="KAJ8050142.1"/>
    <property type="molecule type" value="Genomic_DNA"/>
</dbReference>
<gene>
    <name evidence="2" type="ORF">HOLleu_03226</name>
</gene>